<keyword evidence="2" id="KW-1185">Reference proteome</keyword>
<dbReference type="AlphaFoldDB" id="A0ABD2PG72"/>
<feature type="non-terminal residue" evidence="1">
    <location>
        <position position="1"/>
    </location>
</feature>
<dbReference type="Proteomes" id="UP001516400">
    <property type="component" value="Unassembled WGS sequence"/>
</dbReference>
<gene>
    <name evidence="1" type="ORF">HHI36_023159</name>
</gene>
<proteinExistence type="predicted"/>
<organism evidence="1 2">
    <name type="scientific">Cryptolaemus montrouzieri</name>
    <dbReference type="NCBI Taxonomy" id="559131"/>
    <lineage>
        <taxon>Eukaryota</taxon>
        <taxon>Metazoa</taxon>
        <taxon>Ecdysozoa</taxon>
        <taxon>Arthropoda</taxon>
        <taxon>Hexapoda</taxon>
        <taxon>Insecta</taxon>
        <taxon>Pterygota</taxon>
        <taxon>Neoptera</taxon>
        <taxon>Endopterygota</taxon>
        <taxon>Coleoptera</taxon>
        <taxon>Polyphaga</taxon>
        <taxon>Cucujiformia</taxon>
        <taxon>Coccinelloidea</taxon>
        <taxon>Coccinellidae</taxon>
        <taxon>Scymninae</taxon>
        <taxon>Scymnini</taxon>
        <taxon>Cryptolaemus</taxon>
    </lineage>
</organism>
<accession>A0ABD2PG72</accession>
<evidence type="ECO:0000313" key="1">
    <source>
        <dbReference type="EMBL" id="KAL3289764.1"/>
    </source>
</evidence>
<dbReference type="EMBL" id="JABFTP020000186">
    <property type="protein sequence ID" value="KAL3289764.1"/>
    <property type="molecule type" value="Genomic_DNA"/>
</dbReference>
<evidence type="ECO:0000313" key="2">
    <source>
        <dbReference type="Proteomes" id="UP001516400"/>
    </source>
</evidence>
<sequence length="184" mass="20771">EAGVQQPGLRKLSCNLPQQLFEKRFLTKETHRPGLIQDYTSAKEGPQCATKLGEPNLVENTEHIILECNALREQVLNLQKENESLKTPIEDSVDELHIEKARGRKLEDEFMDAETILAEKLTAAKLRKGLHEHKQKRFAVKTDSTDEENSTIAGNVGKQTIISMERQSSLTLNRDDTIPKIVIS</sequence>
<reference evidence="1 2" key="1">
    <citation type="journal article" date="2021" name="BMC Biol.">
        <title>Horizontally acquired antibacterial genes associated with adaptive radiation of ladybird beetles.</title>
        <authorList>
            <person name="Li H.S."/>
            <person name="Tang X.F."/>
            <person name="Huang Y.H."/>
            <person name="Xu Z.Y."/>
            <person name="Chen M.L."/>
            <person name="Du X.Y."/>
            <person name="Qiu B.Y."/>
            <person name="Chen P.T."/>
            <person name="Zhang W."/>
            <person name="Slipinski A."/>
            <person name="Escalona H.E."/>
            <person name="Waterhouse R.M."/>
            <person name="Zwick A."/>
            <person name="Pang H."/>
        </authorList>
    </citation>
    <scope>NUCLEOTIDE SEQUENCE [LARGE SCALE GENOMIC DNA]</scope>
    <source>
        <strain evidence="1">SYSU2018</strain>
    </source>
</reference>
<comment type="caution">
    <text evidence="1">The sequence shown here is derived from an EMBL/GenBank/DDBJ whole genome shotgun (WGS) entry which is preliminary data.</text>
</comment>
<name>A0ABD2PG72_9CUCU</name>
<protein>
    <submittedName>
        <fullName evidence="1">Uncharacterized protein</fullName>
    </submittedName>
</protein>